<name>A0AAD5GME9_AMBAR</name>
<protein>
    <submittedName>
        <fullName evidence="1">Uncharacterized protein</fullName>
    </submittedName>
</protein>
<evidence type="ECO:0000313" key="2">
    <source>
        <dbReference type="Proteomes" id="UP001206925"/>
    </source>
</evidence>
<gene>
    <name evidence="1" type="ORF">M8C21_014135</name>
</gene>
<feature type="non-terminal residue" evidence="1">
    <location>
        <position position="85"/>
    </location>
</feature>
<accession>A0AAD5GME9</accession>
<reference evidence="1" key="1">
    <citation type="submission" date="2022-06" db="EMBL/GenBank/DDBJ databases">
        <title>Uncovering the hologenomic basis of an extraordinary plant invasion.</title>
        <authorList>
            <person name="Bieker V.C."/>
            <person name="Martin M.D."/>
            <person name="Gilbert T."/>
            <person name="Hodgins K."/>
            <person name="Battlay P."/>
            <person name="Petersen B."/>
            <person name="Wilson J."/>
        </authorList>
    </citation>
    <scope>NUCLEOTIDE SEQUENCE</scope>
    <source>
        <strain evidence="1">AA19_3_7</strain>
        <tissue evidence="1">Leaf</tissue>
    </source>
</reference>
<organism evidence="1 2">
    <name type="scientific">Ambrosia artemisiifolia</name>
    <name type="common">Common ragweed</name>
    <dbReference type="NCBI Taxonomy" id="4212"/>
    <lineage>
        <taxon>Eukaryota</taxon>
        <taxon>Viridiplantae</taxon>
        <taxon>Streptophyta</taxon>
        <taxon>Embryophyta</taxon>
        <taxon>Tracheophyta</taxon>
        <taxon>Spermatophyta</taxon>
        <taxon>Magnoliopsida</taxon>
        <taxon>eudicotyledons</taxon>
        <taxon>Gunneridae</taxon>
        <taxon>Pentapetalae</taxon>
        <taxon>asterids</taxon>
        <taxon>campanulids</taxon>
        <taxon>Asterales</taxon>
        <taxon>Asteraceae</taxon>
        <taxon>Asteroideae</taxon>
        <taxon>Heliantheae alliance</taxon>
        <taxon>Heliantheae</taxon>
        <taxon>Ambrosia</taxon>
    </lineage>
</organism>
<proteinExistence type="predicted"/>
<comment type="caution">
    <text evidence="1">The sequence shown here is derived from an EMBL/GenBank/DDBJ whole genome shotgun (WGS) entry which is preliminary data.</text>
</comment>
<dbReference type="EMBL" id="JAMZMK010006995">
    <property type="protein sequence ID" value="KAI7746319.1"/>
    <property type="molecule type" value="Genomic_DNA"/>
</dbReference>
<sequence>SSFESFAIISTLASEQQLVKKESPGTKRPNLALSNAITNVTVKFAASAWIRKLGWLLSLQVAMKVTHDEGLKKEATEVAPELIMK</sequence>
<evidence type="ECO:0000313" key="1">
    <source>
        <dbReference type="EMBL" id="KAI7746319.1"/>
    </source>
</evidence>
<keyword evidence="2" id="KW-1185">Reference proteome</keyword>
<dbReference type="AlphaFoldDB" id="A0AAD5GME9"/>
<feature type="non-terminal residue" evidence="1">
    <location>
        <position position="1"/>
    </location>
</feature>
<dbReference type="Proteomes" id="UP001206925">
    <property type="component" value="Unassembled WGS sequence"/>
</dbReference>